<dbReference type="SUPFAM" id="SSF46565">
    <property type="entry name" value="Chaperone J-domain"/>
    <property type="match status" value="1"/>
</dbReference>
<dbReference type="CDD" id="cd06257">
    <property type="entry name" value="DnaJ"/>
    <property type="match status" value="1"/>
</dbReference>
<gene>
    <name evidence="2" type="ORF">AB1Y20_011685</name>
</gene>
<sequence>MGEAEEAALRAVFEPRANKWAGERGLASLLRSLADDWPHTFAVAAASSAGSHRAWEPRDESEREISLAYRKATLLLHPDRLKAAGRDLSVRVEAEEVLKVLTRSHAMGKERWLDAPKPAAAWGGAEHDEAFRTTASTSSHRSRESSMDEPDAANGGTGLRDEIFGDGTAAAHHPPHPHGRQPRHAAAAGTRAHAPAPGGPAGARPAAAASSEHNPFDSAPGGEVPSGADDLFRSFDARAPPRCTTPPPPFGAAAGGNPFDGAGGFAASPFDSPAVANDPWADVRAEGNPFGPPAASPAAGNPFDDLLGSGPPV</sequence>
<name>A0AB34IJQ8_PRYPA</name>
<dbReference type="Gene3D" id="1.10.287.110">
    <property type="entry name" value="DnaJ domain"/>
    <property type="match status" value="1"/>
</dbReference>
<dbReference type="InterPro" id="IPR036869">
    <property type="entry name" value="J_dom_sf"/>
</dbReference>
<feature type="compositionally biased region" description="Low complexity" evidence="1">
    <location>
        <begin position="251"/>
        <end position="260"/>
    </location>
</feature>
<dbReference type="AlphaFoldDB" id="A0AB34IJQ8"/>
<dbReference type="Proteomes" id="UP001515480">
    <property type="component" value="Unassembled WGS sequence"/>
</dbReference>
<comment type="caution">
    <text evidence="2">The sequence shown here is derived from an EMBL/GenBank/DDBJ whole genome shotgun (WGS) entry which is preliminary data.</text>
</comment>
<accession>A0AB34IJQ8</accession>
<reference evidence="2 3" key="1">
    <citation type="journal article" date="2024" name="Science">
        <title>Giant polyketide synthase enzymes in the biosynthesis of giant marine polyether toxins.</title>
        <authorList>
            <person name="Fallon T.R."/>
            <person name="Shende V.V."/>
            <person name="Wierzbicki I.H."/>
            <person name="Pendleton A.L."/>
            <person name="Watervoot N.F."/>
            <person name="Auber R.P."/>
            <person name="Gonzalez D.J."/>
            <person name="Wisecaver J.H."/>
            <person name="Moore B.S."/>
        </authorList>
    </citation>
    <scope>NUCLEOTIDE SEQUENCE [LARGE SCALE GENOMIC DNA]</scope>
    <source>
        <strain evidence="2 3">12B1</strain>
    </source>
</reference>
<feature type="compositionally biased region" description="Basic residues" evidence="1">
    <location>
        <begin position="173"/>
        <end position="183"/>
    </location>
</feature>
<feature type="region of interest" description="Disordered" evidence="1">
    <location>
        <begin position="124"/>
        <end position="313"/>
    </location>
</feature>
<evidence type="ECO:0000313" key="3">
    <source>
        <dbReference type="Proteomes" id="UP001515480"/>
    </source>
</evidence>
<proteinExistence type="predicted"/>
<dbReference type="InterPro" id="IPR001623">
    <property type="entry name" value="DnaJ_domain"/>
</dbReference>
<dbReference type="EMBL" id="JBGBPQ010000025">
    <property type="protein sequence ID" value="KAL1499482.1"/>
    <property type="molecule type" value="Genomic_DNA"/>
</dbReference>
<organism evidence="2 3">
    <name type="scientific">Prymnesium parvum</name>
    <name type="common">Toxic golden alga</name>
    <dbReference type="NCBI Taxonomy" id="97485"/>
    <lineage>
        <taxon>Eukaryota</taxon>
        <taxon>Haptista</taxon>
        <taxon>Haptophyta</taxon>
        <taxon>Prymnesiophyceae</taxon>
        <taxon>Prymnesiales</taxon>
        <taxon>Prymnesiaceae</taxon>
        <taxon>Prymnesium</taxon>
    </lineage>
</organism>
<feature type="compositionally biased region" description="Low complexity" evidence="1">
    <location>
        <begin position="184"/>
        <end position="209"/>
    </location>
</feature>
<evidence type="ECO:0000313" key="2">
    <source>
        <dbReference type="EMBL" id="KAL1499482.1"/>
    </source>
</evidence>
<protein>
    <recommendedName>
        <fullName evidence="4">J domain-containing protein</fullName>
    </recommendedName>
</protein>
<evidence type="ECO:0000256" key="1">
    <source>
        <dbReference type="SAM" id="MobiDB-lite"/>
    </source>
</evidence>
<keyword evidence="3" id="KW-1185">Reference proteome</keyword>
<evidence type="ECO:0008006" key="4">
    <source>
        <dbReference type="Google" id="ProtNLM"/>
    </source>
</evidence>